<dbReference type="RefSeq" id="WP_222988013.1">
    <property type="nucleotide sequence ID" value="NZ_JAINVV010000001.1"/>
</dbReference>
<feature type="chain" id="PRO_5045050392" description="DUF1795 domain-containing protein" evidence="2">
    <location>
        <begin position="20"/>
        <end position="187"/>
    </location>
</feature>
<keyword evidence="4" id="KW-1185">Reference proteome</keyword>
<feature type="signal peptide" evidence="2">
    <location>
        <begin position="1"/>
        <end position="19"/>
    </location>
</feature>
<evidence type="ECO:0000256" key="1">
    <source>
        <dbReference type="SAM" id="MobiDB-lite"/>
    </source>
</evidence>
<comment type="caution">
    <text evidence="3">The sequence shown here is derived from an EMBL/GenBank/DDBJ whole genome shotgun (WGS) entry which is preliminary data.</text>
</comment>
<dbReference type="EMBL" id="JAINVV010000001">
    <property type="protein sequence ID" value="MBY8820915.1"/>
    <property type="molecule type" value="Genomic_DNA"/>
</dbReference>
<accession>A0ABS7PHY7</accession>
<reference evidence="3 4" key="1">
    <citation type="submission" date="2021-08" db="EMBL/GenBank/DDBJ databases">
        <authorList>
            <person name="Tuo L."/>
        </authorList>
    </citation>
    <scope>NUCLEOTIDE SEQUENCE [LARGE SCALE GENOMIC DNA]</scope>
    <source>
        <strain evidence="3 4">JCM 31229</strain>
    </source>
</reference>
<gene>
    <name evidence="3" type="ORF">K7G82_01350</name>
</gene>
<dbReference type="Proteomes" id="UP000706039">
    <property type="component" value="Unassembled WGS sequence"/>
</dbReference>
<evidence type="ECO:0000313" key="3">
    <source>
        <dbReference type="EMBL" id="MBY8820915.1"/>
    </source>
</evidence>
<name>A0ABS7PHY7_9SPHN</name>
<protein>
    <recommendedName>
        <fullName evidence="5">DUF1795 domain-containing protein</fullName>
    </recommendedName>
</protein>
<organism evidence="3 4">
    <name type="scientific">Sphingomonas colocasiae</name>
    <dbReference type="NCBI Taxonomy" id="1848973"/>
    <lineage>
        <taxon>Bacteria</taxon>
        <taxon>Pseudomonadati</taxon>
        <taxon>Pseudomonadota</taxon>
        <taxon>Alphaproteobacteria</taxon>
        <taxon>Sphingomonadales</taxon>
        <taxon>Sphingomonadaceae</taxon>
        <taxon>Sphingomonas</taxon>
    </lineage>
</organism>
<dbReference type="PROSITE" id="PS51257">
    <property type="entry name" value="PROKAR_LIPOPROTEIN"/>
    <property type="match status" value="1"/>
</dbReference>
<feature type="region of interest" description="Disordered" evidence="1">
    <location>
        <begin position="28"/>
        <end position="55"/>
    </location>
</feature>
<keyword evidence="2" id="KW-0732">Signal</keyword>
<evidence type="ECO:0000313" key="4">
    <source>
        <dbReference type="Proteomes" id="UP000706039"/>
    </source>
</evidence>
<feature type="compositionally biased region" description="Polar residues" evidence="1">
    <location>
        <begin position="28"/>
        <end position="37"/>
    </location>
</feature>
<sequence length="187" mass="19718">MRDRALSSICLLAAIFGLAACDQATTPGNSNAETAQKVTPVDSEPVALEGEPDEPVGTYANSKYGFSVMIPEGWKQLTAAANEDGSIFEGKAVDADLRAYGADNEGDADFQQAIEALRDGTTDAEGAMIGEREYRGGATAEGDRIRIRLLKTSKGAMVSAMVRYPISRAATLDPIATRVLDSLSVTP</sequence>
<evidence type="ECO:0008006" key="5">
    <source>
        <dbReference type="Google" id="ProtNLM"/>
    </source>
</evidence>
<proteinExistence type="predicted"/>
<evidence type="ECO:0000256" key="2">
    <source>
        <dbReference type="SAM" id="SignalP"/>
    </source>
</evidence>